<dbReference type="EMBL" id="CP064954">
    <property type="protein sequence ID" value="QPK79627.1"/>
    <property type="molecule type" value="Genomic_DNA"/>
</dbReference>
<feature type="transmembrane region" description="Helical" evidence="7">
    <location>
        <begin position="146"/>
        <end position="162"/>
    </location>
</feature>
<evidence type="ECO:0000256" key="2">
    <source>
        <dbReference type="ARBA" id="ARBA00022475"/>
    </source>
</evidence>
<evidence type="ECO:0000256" key="7">
    <source>
        <dbReference type="SAM" id="Phobius"/>
    </source>
</evidence>
<accession>A0A7T0KFF9</accession>
<feature type="compositionally biased region" description="Low complexity" evidence="6">
    <location>
        <begin position="172"/>
        <end position="191"/>
    </location>
</feature>
<gene>
    <name evidence="9" type="ORF">G7Y31_02640</name>
</gene>
<feature type="region of interest" description="Disordered" evidence="6">
    <location>
        <begin position="172"/>
        <end position="195"/>
    </location>
</feature>
<feature type="region of interest" description="Disordered" evidence="6">
    <location>
        <begin position="207"/>
        <end position="272"/>
    </location>
</feature>
<comment type="subcellular location">
    <subcellularLocation>
        <location evidence="1">Cell membrane</location>
        <topology evidence="1">Single-pass membrane protein</topology>
    </subcellularLocation>
</comment>
<keyword evidence="5 7" id="KW-0472">Membrane</keyword>
<dbReference type="GO" id="GO:0005886">
    <property type="term" value="C:plasma membrane"/>
    <property type="evidence" value="ECO:0007669"/>
    <property type="project" value="UniProtKB-SubCell"/>
</dbReference>
<evidence type="ECO:0000256" key="4">
    <source>
        <dbReference type="ARBA" id="ARBA00022989"/>
    </source>
</evidence>
<organism evidence="9 10">
    <name type="scientific">Corynebacterium lizhenjunii</name>
    <dbReference type="NCBI Taxonomy" id="2709394"/>
    <lineage>
        <taxon>Bacteria</taxon>
        <taxon>Bacillati</taxon>
        <taxon>Actinomycetota</taxon>
        <taxon>Actinomycetes</taxon>
        <taxon>Mycobacteriales</taxon>
        <taxon>Corynebacteriaceae</taxon>
        <taxon>Corynebacterium</taxon>
    </lineage>
</organism>
<evidence type="ECO:0000313" key="9">
    <source>
        <dbReference type="EMBL" id="QPK79627.1"/>
    </source>
</evidence>
<dbReference type="PANTHER" id="PTHR33885:SF3">
    <property type="entry name" value="PHAGE SHOCK PROTEIN C"/>
    <property type="match status" value="1"/>
</dbReference>
<evidence type="ECO:0000256" key="1">
    <source>
        <dbReference type="ARBA" id="ARBA00004162"/>
    </source>
</evidence>
<feature type="transmembrane region" description="Helical" evidence="7">
    <location>
        <begin position="70"/>
        <end position="92"/>
    </location>
</feature>
<dbReference type="PANTHER" id="PTHR33885">
    <property type="entry name" value="PHAGE SHOCK PROTEIN C"/>
    <property type="match status" value="1"/>
</dbReference>
<feature type="domain" description="Phage shock protein PspC N-terminal" evidence="8">
    <location>
        <begin position="52"/>
        <end position="98"/>
    </location>
</feature>
<sequence length="420" mass="43239">MSNSSPHESAPQEPGGSAPQDPAAADTFGATLRAMWATRPPRIPSSQGSSARLAGVCEGIGARYRVDPTFIRIIFVVTTLMMGTGVAAYLLAWMCMPRYGKASAPIDDLLGRRDGPENEAGLAIGLIFFFLAVAGMGPLIGEGFSLSPLLATALWLGGWYLLHQRQPHPPAGLLAAPAQSAQSAQSADAPSNSDDLDFSAFTPVPGYPFPPGRQAPPQWDPLGVAPDLWDLPDTGGVDSAASDKLDGAASGKAGSTAGAGPGASASKARGKKSGSRASGIIAIALTVIALTVFVGVAGPENKGIGEIVEAPENAAALRSEYALNTGSIELDLSKLNNAEELRALAAQRGTPGQPVAIDISVNVGSVELTLPRELPYRLECTTRIGSRNCGEGGSITSSAAEPLLDINVRTKIGSIEVKRP</sequence>
<keyword evidence="3 7" id="KW-0812">Transmembrane</keyword>
<dbReference type="InterPro" id="IPR007168">
    <property type="entry name" value="Phageshock_PspC_N"/>
</dbReference>
<feature type="region of interest" description="Disordered" evidence="6">
    <location>
        <begin position="1"/>
        <end position="24"/>
    </location>
</feature>
<evidence type="ECO:0000256" key="3">
    <source>
        <dbReference type="ARBA" id="ARBA00022692"/>
    </source>
</evidence>
<keyword evidence="10" id="KW-1185">Reference proteome</keyword>
<dbReference type="AlphaFoldDB" id="A0A7T0KFF9"/>
<name>A0A7T0KFF9_9CORY</name>
<keyword evidence="4 7" id="KW-1133">Transmembrane helix</keyword>
<protein>
    <submittedName>
        <fullName evidence="9">PspC domain-containing protein</fullName>
    </submittedName>
</protein>
<dbReference type="Pfam" id="PF04024">
    <property type="entry name" value="PspC"/>
    <property type="match status" value="1"/>
</dbReference>
<evidence type="ECO:0000313" key="10">
    <source>
        <dbReference type="Proteomes" id="UP000594681"/>
    </source>
</evidence>
<feature type="compositionally biased region" description="Low complexity" evidence="6">
    <location>
        <begin position="247"/>
        <end position="267"/>
    </location>
</feature>
<dbReference type="InterPro" id="IPR052027">
    <property type="entry name" value="PspC"/>
</dbReference>
<feature type="transmembrane region" description="Helical" evidence="7">
    <location>
        <begin position="277"/>
        <end position="298"/>
    </location>
</feature>
<evidence type="ECO:0000256" key="6">
    <source>
        <dbReference type="SAM" id="MobiDB-lite"/>
    </source>
</evidence>
<feature type="transmembrane region" description="Helical" evidence="7">
    <location>
        <begin position="120"/>
        <end position="140"/>
    </location>
</feature>
<dbReference type="KEGG" id="cliz:G7Y31_02640"/>
<reference evidence="9 10" key="1">
    <citation type="submission" date="2020-11" db="EMBL/GenBank/DDBJ databases">
        <title>Corynebacterium sp. ZJ-599.</title>
        <authorList>
            <person name="Zhou J."/>
        </authorList>
    </citation>
    <scope>NUCLEOTIDE SEQUENCE [LARGE SCALE GENOMIC DNA]</scope>
    <source>
        <strain evidence="9 10">ZJ-599</strain>
    </source>
</reference>
<evidence type="ECO:0000259" key="8">
    <source>
        <dbReference type="Pfam" id="PF04024"/>
    </source>
</evidence>
<proteinExistence type="predicted"/>
<dbReference type="RefSeq" id="WP_165008380.1">
    <property type="nucleotide sequence ID" value="NZ_CP064954.1"/>
</dbReference>
<dbReference type="Proteomes" id="UP000594681">
    <property type="component" value="Chromosome"/>
</dbReference>
<evidence type="ECO:0000256" key="5">
    <source>
        <dbReference type="ARBA" id="ARBA00023136"/>
    </source>
</evidence>
<keyword evidence="2" id="KW-1003">Cell membrane</keyword>